<evidence type="ECO:0000259" key="17">
    <source>
        <dbReference type="PROSITE" id="PS50893"/>
    </source>
</evidence>
<dbReference type="Pfam" id="PF17755">
    <property type="entry name" value="UvrA_DNA-bind"/>
    <property type="match status" value="1"/>
</dbReference>
<evidence type="ECO:0000256" key="10">
    <source>
        <dbReference type="ARBA" id="ARBA00022840"/>
    </source>
</evidence>
<evidence type="ECO:0000256" key="9">
    <source>
        <dbReference type="ARBA" id="ARBA00022833"/>
    </source>
</evidence>
<dbReference type="eggNOG" id="COG0178">
    <property type="taxonomic scope" value="Bacteria"/>
</dbReference>
<dbReference type="InterPro" id="IPR041552">
    <property type="entry name" value="UvrA_DNA-bd"/>
</dbReference>
<dbReference type="HOGENOM" id="CLU_001370_0_2_9"/>
<dbReference type="GO" id="GO:0005524">
    <property type="term" value="F:ATP binding"/>
    <property type="evidence" value="ECO:0007669"/>
    <property type="project" value="UniProtKB-KW"/>
</dbReference>
<protein>
    <recommendedName>
        <fullName evidence="15">UvrABC system protein A</fullName>
    </recommendedName>
    <alternativeName>
        <fullName evidence="16">Excinuclease ABC subunit A</fullName>
    </alternativeName>
</protein>
<dbReference type="GO" id="GO:0004518">
    <property type="term" value="F:nuclease activity"/>
    <property type="evidence" value="ECO:0007669"/>
    <property type="project" value="UniProtKB-KW"/>
</dbReference>
<keyword evidence="3" id="KW-0479">Metal-binding</keyword>
<dbReference type="GO" id="GO:0006281">
    <property type="term" value="P:DNA repair"/>
    <property type="evidence" value="ECO:0007669"/>
    <property type="project" value="UniProtKB-KW"/>
</dbReference>
<accession>E6LLS1</accession>
<dbReference type="PANTHER" id="PTHR43152:SF1">
    <property type="entry name" value="UVRA PROTEIN"/>
    <property type="match status" value="1"/>
</dbReference>
<dbReference type="GO" id="GO:0003677">
    <property type="term" value="F:DNA binding"/>
    <property type="evidence" value="ECO:0007669"/>
    <property type="project" value="UniProtKB-KW"/>
</dbReference>
<keyword evidence="13" id="KW-0234">DNA repair</keyword>
<feature type="domain" description="ABC transporter" evidence="17">
    <location>
        <begin position="447"/>
        <end position="776"/>
    </location>
</feature>
<keyword evidence="12" id="KW-0238">DNA-binding</keyword>
<dbReference type="Gene3D" id="3.40.50.300">
    <property type="entry name" value="P-loop containing nucleotide triphosphate hydrolases"/>
    <property type="match status" value="2"/>
</dbReference>
<dbReference type="GO" id="GO:0008270">
    <property type="term" value="F:zinc ion binding"/>
    <property type="evidence" value="ECO:0007669"/>
    <property type="project" value="UniProtKB-KW"/>
</dbReference>
<keyword evidence="6" id="KW-0227">DNA damage</keyword>
<dbReference type="InterPro" id="IPR003593">
    <property type="entry name" value="AAA+_ATPase"/>
</dbReference>
<evidence type="ECO:0000256" key="5">
    <source>
        <dbReference type="ARBA" id="ARBA00022741"/>
    </source>
</evidence>
<reference evidence="18 19" key="1">
    <citation type="submission" date="2010-12" db="EMBL/GenBank/DDBJ databases">
        <authorList>
            <person name="Muzny D."/>
            <person name="Qin X."/>
            <person name="Deng J."/>
            <person name="Jiang H."/>
            <person name="Liu Y."/>
            <person name="Qu J."/>
            <person name="Song X.-Z."/>
            <person name="Zhang L."/>
            <person name="Thornton R."/>
            <person name="Coyle M."/>
            <person name="Francisco L."/>
            <person name="Jackson L."/>
            <person name="Javaid M."/>
            <person name="Korchina V."/>
            <person name="Kovar C."/>
            <person name="Mata R."/>
            <person name="Mathew T."/>
            <person name="Ngo R."/>
            <person name="Nguyen L."/>
            <person name="Nguyen N."/>
            <person name="Okwuonu G."/>
            <person name="Ongeri F."/>
            <person name="Pham C."/>
            <person name="Simmons D."/>
            <person name="Wilczek-Boney K."/>
            <person name="Hale W."/>
            <person name="Jakkamsetti A."/>
            <person name="Pham P."/>
            <person name="Ruth R."/>
            <person name="San Lucas F."/>
            <person name="Warren J."/>
            <person name="Zhang J."/>
            <person name="Zhao Z."/>
            <person name="Zhou C."/>
            <person name="Zhu D."/>
            <person name="Lee S."/>
            <person name="Bess C."/>
            <person name="Blankenburg K."/>
            <person name="Forbes L."/>
            <person name="Fu Q."/>
            <person name="Gubbala S."/>
            <person name="Hirani K."/>
            <person name="Jayaseelan J.C."/>
            <person name="Lara F."/>
            <person name="Munidasa M."/>
            <person name="Palculict T."/>
            <person name="Patil S."/>
            <person name="Pu L.-L."/>
            <person name="Saada N."/>
            <person name="Tang L."/>
            <person name="Weissenberger G."/>
            <person name="Zhu Y."/>
            <person name="Hemphill L."/>
            <person name="Shang Y."/>
            <person name="Youmans B."/>
            <person name="Ayvaz T."/>
            <person name="Ross M."/>
            <person name="Santibanez J."/>
            <person name="Aqrawi P."/>
            <person name="Gross S."/>
            <person name="Joshi V."/>
            <person name="Fowler G."/>
            <person name="Nazareth L."/>
            <person name="Reid J."/>
            <person name="Worley K."/>
            <person name="Petrosino J."/>
            <person name="Highlander S."/>
            <person name="Gibbs R."/>
        </authorList>
    </citation>
    <scope>NUCLEOTIDE SEQUENCE [LARGE SCALE GENOMIC DNA]</scope>
    <source>
        <strain evidence="18 19">DSM 3986</strain>
    </source>
</reference>
<dbReference type="SMART" id="SM00382">
    <property type="entry name" value="AAA"/>
    <property type="match status" value="1"/>
</dbReference>
<evidence type="ECO:0000256" key="15">
    <source>
        <dbReference type="ARBA" id="ARBA00039316"/>
    </source>
</evidence>
<keyword evidence="4" id="KW-0677">Repeat</keyword>
<keyword evidence="11" id="KW-0267">Excision nuclease</keyword>
<dbReference type="PROSITE" id="PS50893">
    <property type="entry name" value="ABC_TRANSPORTER_2"/>
    <property type="match status" value="1"/>
</dbReference>
<keyword evidence="9" id="KW-0862">Zinc</keyword>
<evidence type="ECO:0000256" key="4">
    <source>
        <dbReference type="ARBA" id="ARBA00022737"/>
    </source>
</evidence>
<dbReference type="InterPro" id="IPR027417">
    <property type="entry name" value="P-loop_NTPase"/>
</dbReference>
<dbReference type="Gene3D" id="1.20.1580.10">
    <property type="entry name" value="ABC transporter ATPase like domain"/>
    <property type="match status" value="2"/>
</dbReference>
<dbReference type="PROSITE" id="PS00211">
    <property type="entry name" value="ABC_TRANSPORTER_1"/>
    <property type="match status" value="1"/>
</dbReference>
<evidence type="ECO:0000256" key="3">
    <source>
        <dbReference type="ARBA" id="ARBA00022723"/>
    </source>
</evidence>
<dbReference type="RefSeq" id="WP_008750675.1">
    <property type="nucleotide sequence ID" value="NZ_GL622296.1"/>
</dbReference>
<comment type="caution">
    <text evidence="18">The sequence shown here is derived from an EMBL/GenBank/DDBJ whole genome shotgun (WGS) entry which is preliminary data.</text>
</comment>
<keyword evidence="7" id="KW-0228">DNA excision</keyword>
<evidence type="ECO:0000313" key="19">
    <source>
        <dbReference type="Proteomes" id="UP000003434"/>
    </source>
</evidence>
<dbReference type="Gene3D" id="1.10.8.280">
    <property type="entry name" value="ABC transporter ATPase domain-like"/>
    <property type="match status" value="1"/>
</dbReference>
<evidence type="ECO:0000256" key="1">
    <source>
        <dbReference type="ARBA" id="ARBA00004496"/>
    </source>
</evidence>
<evidence type="ECO:0000256" key="16">
    <source>
        <dbReference type="ARBA" id="ARBA00042156"/>
    </source>
</evidence>
<keyword evidence="2" id="KW-0963">Cytoplasm</keyword>
<organism evidence="18 19">
    <name type="scientific">Lachnoanaerobaculum saburreum DSM 3986</name>
    <dbReference type="NCBI Taxonomy" id="887325"/>
    <lineage>
        <taxon>Bacteria</taxon>
        <taxon>Bacillati</taxon>
        <taxon>Bacillota</taxon>
        <taxon>Clostridia</taxon>
        <taxon>Lachnospirales</taxon>
        <taxon>Lachnospiraceae</taxon>
        <taxon>Lachnoanaerobaculum</taxon>
    </lineage>
</organism>
<name>E6LLS1_9FIRM</name>
<evidence type="ECO:0000256" key="2">
    <source>
        <dbReference type="ARBA" id="ARBA00022490"/>
    </source>
</evidence>
<evidence type="ECO:0000256" key="7">
    <source>
        <dbReference type="ARBA" id="ARBA00022769"/>
    </source>
</evidence>
<evidence type="ECO:0000256" key="8">
    <source>
        <dbReference type="ARBA" id="ARBA00022771"/>
    </source>
</evidence>
<evidence type="ECO:0000256" key="11">
    <source>
        <dbReference type="ARBA" id="ARBA00022881"/>
    </source>
</evidence>
<sequence>MEKIIVKNAYENNLKHLNLEIPLDKFTCVTGCSGCGKSSLVFDTIYAESQRAFLEGMTGNIYGQKLMDKPHVGSIENLRPTINISQNCYNVNPRSTIGTTTEISYYIRSLFALVNNNQIDTVSEKTFSANNPNSFCYNCSGLGVETVVSESLLVPDRNVTLRDGAILYFKGPSDGKEQKILQALCEHYNIDIDKKFSELSNDEAYKLLYSDDQIRYKLVYKVGKKRKQHYVMLRGAIPDILSRMSGSEPSVSSGAYNKYMEEITCHVCCGSRFKKEILEYKVGEFDYNDVESMELTSLSSWVRSFKDDRIPLSKTYLIKQIKDSILFKLDALIELGIGYLCLKRSIPTLSDGERQRVRIATQLTCSLKCLIYILDEPCKGLHYRDVPKIIMATRNLINRENTVIAIEHNKQYIGSSDNIIELGPVGGPDGGYLIKKSGVSEGIRYRLEFKKISEKLDCFNIKNINFRNIHKQNASFPMGKVTCITGVSGSGKSTLASVVVKCFSRRYDNTYGTLEGGDNIRRIIQVDQSPIGKTPRSTVVSYLEIFDEIRKLLSGTEKARHMKIGANQFSMNIKGGRCECCQGTGLQKIELNYLPSSYIKCPECEGKRFNEEVLSISYSGKNIYDILETPIYIIINIFSENKKIYNTLNSMIELGLGYLKLGQMSMNLSGGEAQRIKLAKALSSSHHGKNLYVLDEPTSGLNDLDINRFIKILYSLQQSQDTVIIIEHNIEFIARVADYIIDFGLKSGKEGGKIIASGQPEKVFNNKNSSLYDLIKLT</sequence>
<evidence type="ECO:0000256" key="13">
    <source>
        <dbReference type="ARBA" id="ARBA00023204"/>
    </source>
</evidence>
<dbReference type="AlphaFoldDB" id="E6LLS1"/>
<keyword evidence="10" id="KW-0067">ATP-binding</keyword>
<comment type="subcellular location">
    <subcellularLocation>
        <location evidence="1">Cytoplasm</location>
    </subcellularLocation>
</comment>
<dbReference type="EMBL" id="AEPW01000034">
    <property type="protein sequence ID" value="EFU77229.1"/>
    <property type="molecule type" value="Genomic_DNA"/>
</dbReference>
<dbReference type="InterPro" id="IPR017871">
    <property type="entry name" value="ABC_transporter-like_CS"/>
</dbReference>
<gene>
    <name evidence="18" type="ORF">HMPREF0381_0906</name>
</gene>
<keyword evidence="8" id="KW-0863">Zinc-finger</keyword>
<dbReference type="SUPFAM" id="SSF52540">
    <property type="entry name" value="P-loop containing nucleoside triphosphate hydrolases"/>
    <property type="match status" value="2"/>
</dbReference>
<evidence type="ECO:0000256" key="12">
    <source>
        <dbReference type="ARBA" id="ARBA00023125"/>
    </source>
</evidence>
<dbReference type="PANTHER" id="PTHR43152">
    <property type="entry name" value="UVRABC SYSTEM PROTEIN A"/>
    <property type="match status" value="1"/>
</dbReference>
<dbReference type="GO" id="GO:0016887">
    <property type="term" value="F:ATP hydrolysis activity"/>
    <property type="evidence" value="ECO:0007669"/>
    <property type="project" value="InterPro"/>
</dbReference>
<evidence type="ECO:0000313" key="18">
    <source>
        <dbReference type="EMBL" id="EFU77229.1"/>
    </source>
</evidence>
<dbReference type="Proteomes" id="UP000003434">
    <property type="component" value="Unassembled WGS sequence"/>
</dbReference>
<dbReference type="InterPro" id="IPR003439">
    <property type="entry name" value="ABC_transporter-like_ATP-bd"/>
</dbReference>
<evidence type="ECO:0000256" key="14">
    <source>
        <dbReference type="ARBA" id="ARBA00038000"/>
    </source>
</evidence>
<comment type="similarity">
    <text evidence="14">Belongs to the ABC transporter superfamily. UvrA family.</text>
</comment>
<dbReference type="Pfam" id="PF00005">
    <property type="entry name" value="ABC_tran"/>
    <property type="match status" value="1"/>
</dbReference>
<keyword evidence="5" id="KW-0547">Nucleotide-binding</keyword>
<proteinExistence type="inferred from homology"/>
<dbReference type="GO" id="GO:0005737">
    <property type="term" value="C:cytoplasm"/>
    <property type="evidence" value="ECO:0007669"/>
    <property type="project" value="UniProtKB-SubCell"/>
</dbReference>
<evidence type="ECO:0000256" key="6">
    <source>
        <dbReference type="ARBA" id="ARBA00022763"/>
    </source>
</evidence>